<dbReference type="PANTHER" id="PTHR30486:SF6">
    <property type="entry name" value="TYPE IV PILUS RETRACTATION ATPASE PILT"/>
    <property type="match status" value="1"/>
</dbReference>
<evidence type="ECO:0000313" key="4">
    <source>
        <dbReference type="Proteomes" id="UP000234327"/>
    </source>
</evidence>
<accession>A0A2H1KB50</accession>
<evidence type="ECO:0000256" key="1">
    <source>
        <dbReference type="ARBA" id="ARBA00006611"/>
    </source>
</evidence>
<dbReference type="Pfam" id="PF00437">
    <property type="entry name" value="T2SSE"/>
    <property type="match status" value="1"/>
</dbReference>
<dbReference type="CDD" id="cd01130">
    <property type="entry name" value="VirB11-like_ATPase"/>
    <property type="match status" value="1"/>
</dbReference>
<feature type="domain" description="Bacterial type II secretion system protein E" evidence="2">
    <location>
        <begin position="116"/>
        <end position="369"/>
    </location>
</feature>
<dbReference type="InterPro" id="IPR001482">
    <property type="entry name" value="T2SS/T4SS_dom"/>
</dbReference>
<dbReference type="SUPFAM" id="SSF52540">
    <property type="entry name" value="P-loop containing nucleoside triphosphate hydrolases"/>
    <property type="match status" value="1"/>
</dbReference>
<sequence>MPIVATRESEATYTDTATIDWKLVTELRIAASETLAARFGHTNASLGEVFAETNRSELESAAKDIINDAVQSRRRDTISHGENWSDGFTYRLHRAVFDAIFGLAQFQQFVDDETVTDVHIDGIDSVWVIHNDGSQHRWTEPLADSDADLIALVQYFATKEGRAFDRANPRLRLALGTHVRLTAIHPPISRRVSVKLRMHRTVGVTLDSLAKTGMLTHTAAEFLRASIRAHKNIVVAGDRGVGKTTLLRALASALDPAEPIVTIEGERELHLDITGHHQIATSLEAQPGAGLVDVTGRRTGEIVSDDLVEDSMRLSAQRVIVGEVLGSEINAMFQVMQAGAGSLSTIHSRSAADAISRMAGLALKSGNVNPEWVHSEVAAHIDFIVYVRKVTDGDGSMRRWLSDIVEVVPTSAEPVRATVSPVFETLGRSYTAEITHPPTDSVMQELSWAGLAENFFARSA</sequence>
<dbReference type="AlphaFoldDB" id="A0A2H1KB50"/>
<dbReference type="Gene3D" id="3.40.50.300">
    <property type="entry name" value="P-loop containing nucleotide triphosphate hydrolases"/>
    <property type="match status" value="1"/>
</dbReference>
<dbReference type="Gene3D" id="3.30.450.380">
    <property type="match status" value="1"/>
</dbReference>
<evidence type="ECO:0000259" key="2">
    <source>
        <dbReference type="Pfam" id="PF00437"/>
    </source>
</evidence>
<organism evidence="3 4">
    <name type="scientific">Brevibacterium aurantiacum</name>
    <dbReference type="NCBI Taxonomy" id="273384"/>
    <lineage>
        <taxon>Bacteria</taxon>
        <taxon>Bacillati</taxon>
        <taxon>Actinomycetota</taxon>
        <taxon>Actinomycetes</taxon>
        <taxon>Micrococcales</taxon>
        <taxon>Brevibacteriaceae</taxon>
        <taxon>Brevibacterium</taxon>
    </lineage>
</organism>
<proteinExistence type="inferred from homology"/>
<dbReference type="InterPro" id="IPR050921">
    <property type="entry name" value="T4SS_GSP_E_ATPase"/>
</dbReference>
<dbReference type="GO" id="GO:0016887">
    <property type="term" value="F:ATP hydrolysis activity"/>
    <property type="evidence" value="ECO:0007669"/>
    <property type="project" value="InterPro"/>
</dbReference>
<gene>
    <name evidence="3" type="ORF">BAURA63_03157</name>
</gene>
<dbReference type="PANTHER" id="PTHR30486">
    <property type="entry name" value="TWITCHING MOTILITY PROTEIN PILT"/>
    <property type="match status" value="1"/>
</dbReference>
<comment type="similarity">
    <text evidence="1">Belongs to the GSP E family.</text>
</comment>
<protein>
    <submittedName>
        <fullName evidence="3">Pilus assembly protein, ATPase of CpaF family</fullName>
    </submittedName>
</protein>
<reference evidence="3 4" key="1">
    <citation type="submission" date="2017-03" db="EMBL/GenBank/DDBJ databases">
        <authorList>
            <person name="Afonso C.L."/>
            <person name="Miller P.J."/>
            <person name="Scott M.A."/>
            <person name="Spackman E."/>
            <person name="Goraichik I."/>
            <person name="Dimitrov K.M."/>
            <person name="Suarez D.L."/>
            <person name="Swayne D.E."/>
        </authorList>
    </citation>
    <scope>NUCLEOTIDE SEQUENCE [LARGE SCALE GENOMIC DNA]</scope>
    <source>
        <strain evidence="4">6(3)</strain>
    </source>
</reference>
<dbReference type="InterPro" id="IPR027417">
    <property type="entry name" value="P-loop_NTPase"/>
</dbReference>
<dbReference type="Proteomes" id="UP000234327">
    <property type="component" value="Unassembled WGS sequence"/>
</dbReference>
<dbReference type="EMBL" id="FXYZ01000017">
    <property type="protein sequence ID" value="SMX97025.1"/>
    <property type="molecule type" value="Genomic_DNA"/>
</dbReference>
<evidence type="ECO:0000313" key="3">
    <source>
        <dbReference type="EMBL" id="SMX97025.1"/>
    </source>
</evidence>
<name>A0A2H1KB50_BREAU</name>